<evidence type="ECO:0000256" key="6">
    <source>
        <dbReference type="ARBA" id="ARBA00023237"/>
    </source>
</evidence>
<dbReference type="GO" id="GO:0009279">
    <property type="term" value="C:cell outer membrane"/>
    <property type="evidence" value="ECO:0007669"/>
    <property type="project" value="UniProtKB-SubCell"/>
</dbReference>
<evidence type="ECO:0000256" key="4">
    <source>
        <dbReference type="ARBA" id="ARBA00022692"/>
    </source>
</evidence>
<dbReference type="InterPro" id="IPR023996">
    <property type="entry name" value="TonB-dep_OMP_SusC/RagA"/>
</dbReference>
<sequence length="1043" mass="113391">MSKHLLKIMAVCMVALFCSLNLLAQDSRTLTGKVTDGEGQAIPAANIAVKGRGVGTGTDANGNFSVKARTGDVLVISYIGYTTKEVTVGSSNTINVTLAAASNELSEIVVTALGIKREKKSLGYAVQEISGTTLTQAREPNVTNALTGKVAGLQITRSSNGPAGSSRITLRGNNSLTGNNQPLIVVDGVPVNNFIGATNNDFWNPSQDMGNGLSDINPEDIATMSVLKGPSAAALYGTRAGNGVILITTKSGSAQKGLGITVSSSLGIENIFTTPELQSSYGQGTNNIFDNRSTQSWGPKIEGQTVQNWDGRNVPLSAYDNIGNFLGQGISSNQSISLSQGFNNTTVYTSVNRLDDKSMIPGVKYNRTNLMARATSKFGKEERWSTDTKVQYSNANAINRPISGNRTDNPFFVTYLHPRSLDITEFSGAVNPATNNMFWYGEPGPTNPYWTQRYNTNQDIRDRFIMNGSIKYQFTDWLNAEVKGGADLYTTNTEAKLYGGSPISATGRYSMGKQTFTETNFSTLISASKDNLVGKFGGALTLGGNLMSQKNSGLNSSSGELNARDLFSLNNGKNNPTVEQIFNQRRINSVYGSAQVNYDGYLFVDATFRNDWSSTFSTENRSFFYPSVSLSYVFTDMFTKMGAALPEWLSYGKLRASYASVGNDLNPYELYNTYVIGKDPNGNTTAGRNSTLFNPQLKNELIKSFEAGTELRFFKSRFGVDFSWYKSDATNQLINLPMDPLSGYSFRKINAGNIRNQGFEIMADARIFNDPQGFTWNLSGNFSRNRNTIESLYGDVKTYRLGGYDNLRIEAVVGGNYGEIYGSRFLRVQDANSPYFGQLILNAQGLPQADAEAVKLGDQQAFGLMGITNSFAYKGISLSFQVDARFGGEIFSGTNVSLQRAGTAALTAPDGVRENFVVPGVIRNTSTQQFQPNTTPVSQQLYWTQVTNASGNLGINEANIYDASNIRLRNVQLGYDLPAKYLGNSPVRRARVGVSCNNVWLIKSHMNGIDPESIFNTGTNATGFENASAPTNRSFLFNLTLGF</sequence>
<name>A0A2T3HIM0_9SPHI</name>
<evidence type="ECO:0000259" key="9">
    <source>
        <dbReference type="Pfam" id="PF07715"/>
    </source>
</evidence>
<dbReference type="InterPro" id="IPR008969">
    <property type="entry name" value="CarboxyPept-like_regulatory"/>
</dbReference>
<accession>A0A2T3HIM0</accession>
<dbReference type="PROSITE" id="PS52016">
    <property type="entry name" value="TONB_DEPENDENT_REC_3"/>
    <property type="match status" value="1"/>
</dbReference>
<evidence type="ECO:0000313" key="10">
    <source>
        <dbReference type="EMBL" id="PST82282.1"/>
    </source>
</evidence>
<dbReference type="InterPro" id="IPR036942">
    <property type="entry name" value="Beta-barrel_TonB_sf"/>
</dbReference>
<evidence type="ECO:0000256" key="7">
    <source>
        <dbReference type="PROSITE-ProRule" id="PRU01360"/>
    </source>
</evidence>
<dbReference type="NCBIfam" id="TIGR04056">
    <property type="entry name" value="OMP_RagA_SusC"/>
    <property type="match status" value="1"/>
</dbReference>
<dbReference type="EMBL" id="PYLS01000006">
    <property type="protein sequence ID" value="PST82282.1"/>
    <property type="molecule type" value="Genomic_DNA"/>
</dbReference>
<dbReference type="RefSeq" id="WP_107216459.1">
    <property type="nucleotide sequence ID" value="NZ_KZ686270.1"/>
</dbReference>
<dbReference type="Gene3D" id="2.40.170.20">
    <property type="entry name" value="TonB-dependent receptor, beta-barrel domain"/>
    <property type="match status" value="1"/>
</dbReference>
<dbReference type="Gene3D" id="2.60.40.1120">
    <property type="entry name" value="Carboxypeptidase-like, regulatory domain"/>
    <property type="match status" value="1"/>
</dbReference>
<keyword evidence="4 7" id="KW-0812">Transmembrane</keyword>
<gene>
    <name evidence="10" type="ORF">C7T94_15940</name>
</gene>
<dbReference type="Proteomes" id="UP000240912">
    <property type="component" value="Unassembled WGS sequence"/>
</dbReference>
<keyword evidence="11" id="KW-1185">Reference proteome</keyword>
<dbReference type="Gene3D" id="2.170.130.10">
    <property type="entry name" value="TonB-dependent receptor, plug domain"/>
    <property type="match status" value="1"/>
</dbReference>
<dbReference type="Pfam" id="PF07715">
    <property type="entry name" value="Plug"/>
    <property type="match status" value="1"/>
</dbReference>
<evidence type="ECO:0000256" key="8">
    <source>
        <dbReference type="SAM" id="SignalP"/>
    </source>
</evidence>
<evidence type="ECO:0000313" key="11">
    <source>
        <dbReference type="Proteomes" id="UP000240912"/>
    </source>
</evidence>
<evidence type="ECO:0000256" key="5">
    <source>
        <dbReference type="ARBA" id="ARBA00023136"/>
    </source>
</evidence>
<keyword evidence="3 7" id="KW-1134">Transmembrane beta strand</keyword>
<proteinExistence type="inferred from homology"/>
<dbReference type="SUPFAM" id="SSF56935">
    <property type="entry name" value="Porins"/>
    <property type="match status" value="1"/>
</dbReference>
<feature type="domain" description="TonB-dependent receptor plug" evidence="9">
    <location>
        <begin position="119"/>
        <end position="244"/>
    </location>
</feature>
<comment type="caution">
    <text evidence="10">The sequence shown here is derived from an EMBL/GenBank/DDBJ whole genome shotgun (WGS) entry which is preliminary data.</text>
</comment>
<evidence type="ECO:0000256" key="3">
    <source>
        <dbReference type="ARBA" id="ARBA00022452"/>
    </source>
</evidence>
<dbReference type="Pfam" id="PF13715">
    <property type="entry name" value="CarbopepD_reg_2"/>
    <property type="match status" value="1"/>
</dbReference>
<dbReference type="InterPro" id="IPR012910">
    <property type="entry name" value="Plug_dom"/>
</dbReference>
<reference evidence="10 11" key="1">
    <citation type="submission" date="2018-03" db="EMBL/GenBank/DDBJ databases">
        <authorList>
            <person name="Keele B.F."/>
        </authorList>
    </citation>
    <scope>NUCLEOTIDE SEQUENCE [LARGE SCALE GENOMIC DNA]</scope>
    <source>
        <strain evidence="10 11">YL28-9</strain>
    </source>
</reference>
<keyword evidence="5 7" id="KW-0472">Membrane</keyword>
<feature type="signal peptide" evidence="8">
    <location>
        <begin position="1"/>
        <end position="24"/>
    </location>
</feature>
<keyword evidence="2 7" id="KW-0813">Transport</keyword>
<evidence type="ECO:0000256" key="2">
    <source>
        <dbReference type="ARBA" id="ARBA00022448"/>
    </source>
</evidence>
<feature type="chain" id="PRO_5015463486" evidence="8">
    <location>
        <begin position="25"/>
        <end position="1043"/>
    </location>
</feature>
<dbReference type="SUPFAM" id="SSF49464">
    <property type="entry name" value="Carboxypeptidase regulatory domain-like"/>
    <property type="match status" value="1"/>
</dbReference>
<keyword evidence="6 7" id="KW-0998">Cell outer membrane</keyword>
<dbReference type="AlphaFoldDB" id="A0A2T3HIM0"/>
<evidence type="ECO:0000256" key="1">
    <source>
        <dbReference type="ARBA" id="ARBA00004571"/>
    </source>
</evidence>
<dbReference type="InterPro" id="IPR023997">
    <property type="entry name" value="TonB-dep_OMP_SusC/RagA_CS"/>
</dbReference>
<dbReference type="NCBIfam" id="TIGR04057">
    <property type="entry name" value="SusC_RagA_signa"/>
    <property type="match status" value="1"/>
</dbReference>
<organism evidence="10 11">
    <name type="scientific">Pedobacter yulinensis</name>
    <dbReference type="NCBI Taxonomy" id="2126353"/>
    <lineage>
        <taxon>Bacteria</taxon>
        <taxon>Pseudomonadati</taxon>
        <taxon>Bacteroidota</taxon>
        <taxon>Sphingobacteriia</taxon>
        <taxon>Sphingobacteriales</taxon>
        <taxon>Sphingobacteriaceae</taxon>
        <taxon>Pedobacter</taxon>
    </lineage>
</organism>
<keyword evidence="8" id="KW-0732">Signal</keyword>
<protein>
    <submittedName>
        <fullName evidence="10">SusC/RagA family TonB-linked outer membrane protein</fullName>
    </submittedName>
</protein>
<dbReference type="InterPro" id="IPR039426">
    <property type="entry name" value="TonB-dep_rcpt-like"/>
</dbReference>
<comment type="subcellular location">
    <subcellularLocation>
        <location evidence="1 7">Cell outer membrane</location>
        <topology evidence="1 7">Multi-pass membrane protein</topology>
    </subcellularLocation>
</comment>
<comment type="similarity">
    <text evidence="7">Belongs to the TonB-dependent receptor family.</text>
</comment>
<dbReference type="OrthoDB" id="9768177at2"/>
<dbReference type="InterPro" id="IPR037066">
    <property type="entry name" value="Plug_dom_sf"/>
</dbReference>